<dbReference type="PANTHER" id="PTHR10125">
    <property type="entry name" value="P2X PURINOCEPTOR"/>
    <property type="match status" value="1"/>
</dbReference>
<name>A0A8J8NCX8_HALGN</name>
<evidence type="ECO:0000256" key="10">
    <source>
        <dbReference type="SAM" id="MobiDB-lite"/>
    </source>
</evidence>
<evidence type="ECO:0000256" key="9">
    <source>
        <dbReference type="ARBA" id="ARBA00023303"/>
    </source>
</evidence>
<dbReference type="Gene3D" id="2.60.490.10">
    <property type="entry name" value="atp-gated p2x4 ion channel domain"/>
    <property type="match status" value="1"/>
</dbReference>
<dbReference type="GO" id="GO:0016020">
    <property type="term" value="C:membrane"/>
    <property type="evidence" value="ECO:0007669"/>
    <property type="project" value="TreeGrafter"/>
</dbReference>
<accession>A0A8J8NCX8</accession>
<dbReference type="GO" id="GO:0012505">
    <property type="term" value="C:endomembrane system"/>
    <property type="evidence" value="ECO:0007669"/>
    <property type="project" value="UniProtKB-SubCell"/>
</dbReference>
<evidence type="ECO:0000256" key="3">
    <source>
        <dbReference type="ARBA" id="ARBA00022448"/>
    </source>
</evidence>
<keyword evidence="8" id="KW-1071">Ligand-gated ion channel</keyword>
<evidence type="ECO:0000313" key="11">
    <source>
        <dbReference type="EMBL" id="TNV72523.1"/>
    </source>
</evidence>
<organism evidence="11 12">
    <name type="scientific">Halteria grandinella</name>
    <dbReference type="NCBI Taxonomy" id="5974"/>
    <lineage>
        <taxon>Eukaryota</taxon>
        <taxon>Sar</taxon>
        <taxon>Alveolata</taxon>
        <taxon>Ciliophora</taxon>
        <taxon>Intramacronucleata</taxon>
        <taxon>Spirotrichea</taxon>
        <taxon>Stichotrichia</taxon>
        <taxon>Sporadotrichida</taxon>
        <taxon>Halteriidae</taxon>
        <taxon>Halteria</taxon>
    </lineage>
</organism>
<keyword evidence="9" id="KW-0407">Ion channel</keyword>
<comment type="similarity">
    <text evidence="2">Belongs to the P2X receptor family.</text>
</comment>
<evidence type="ECO:0000256" key="4">
    <source>
        <dbReference type="ARBA" id="ARBA00022692"/>
    </source>
</evidence>
<proteinExistence type="inferred from homology"/>
<evidence type="ECO:0000256" key="8">
    <source>
        <dbReference type="ARBA" id="ARBA00023286"/>
    </source>
</evidence>
<keyword evidence="3" id="KW-0813">Transport</keyword>
<gene>
    <name evidence="11" type="ORF">FGO68_gene6281</name>
</gene>
<dbReference type="GO" id="GO:0015267">
    <property type="term" value="F:channel activity"/>
    <property type="evidence" value="ECO:0007669"/>
    <property type="project" value="UniProtKB-ARBA"/>
</dbReference>
<dbReference type="OrthoDB" id="494673at2759"/>
<evidence type="ECO:0000256" key="6">
    <source>
        <dbReference type="ARBA" id="ARBA00023065"/>
    </source>
</evidence>
<feature type="compositionally biased region" description="Basic and acidic residues" evidence="10">
    <location>
        <begin position="299"/>
        <end position="312"/>
    </location>
</feature>
<evidence type="ECO:0000256" key="1">
    <source>
        <dbReference type="ARBA" id="ARBA00004308"/>
    </source>
</evidence>
<sequence length="312" mass="35964">MRVFDQGDYAREEGLFIATEIQVTERQVLGECECEGDWECGEGGKCLESGYCEGLGWCPSNLNEKATKKYTIVNITQELQIEYFNVIQFGTDKDEEDIIYQTYKRPNENIYYPEAFSNALNITSLIEPGLNLSKGALFNLDFEYTCNLQEPFCDPYITLTKYSSLNEEHATFIEDSVTYYTNGTQYRDYYRYTGIRLLPTVRGEGKRLSIPAVILQVSSALALLSIATTISDVIMLNLPMLPEEHRRLYFAYKCENSEDFTNLQEKINLIKTEQQKRLKKIKRGEEGETGKKGQKRLKLQVDRDSYDANKQK</sequence>
<comment type="caution">
    <text evidence="11">The sequence shown here is derived from an EMBL/GenBank/DDBJ whole genome shotgun (WGS) entry which is preliminary data.</text>
</comment>
<dbReference type="InterPro" id="IPR027309">
    <property type="entry name" value="P2X_extracellular_dom_sf"/>
</dbReference>
<dbReference type="GO" id="GO:0070588">
    <property type="term" value="P:calcium ion transmembrane transport"/>
    <property type="evidence" value="ECO:0007669"/>
    <property type="project" value="TreeGrafter"/>
</dbReference>
<evidence type="ECO:0000256" key="5">
    <source>
        <dbReference type="ARBA" id="ARBA00022989"/>
    </source>
</evidence>
<dbReference type="Gene3D" id="1.10.287.940">
    <property type="entry name" value="atp-gated p2x4 ion channel"/>
    <property type="match status" value="1"/>
</dbReference>
<dbReference type="AlphaFoldDB" id="A0A8J8NCX8"/>
<dbReference type="InterPro" id="IPR059116">
    <property type="entry name" value="P2X_receptor"/>
</dbReference>
<dbReference type="GO" id="GO:0007165">
    <property type="term" value="P:signal transduction"/>
    <property type="evidence" value="ECO:0007669"/>
    <property type="project" value="UniProtKB-ARBA"/>
</dbReference>
<dbReference type="Proteomes" id="UP000785679">
    <property type="component" value="Unassembled WGS sequence"/>
</dbReference>
<protein>
    <submittedName>
        <fullName evidence="11">Uncharacterized protein</fullName>
    </submittedName>
</protein>
<dbReference type="EMBL" id="RRYP01021998">
    <property type="protein sequence ID" value="TNV72523.1"/>
    <property type="molecule type" value="Genomic_DNA"/>
</dbReference>
<evidence type="ECO:0000256" key="2">
    <source>
        <dbReference type="ARBA" id="ARBA00009848"/>
    </source>
</evidence>
<keyword evidence="4" id="KW-0812">Transmembrane</keyword>
<keyword evidence="6" id="KW-0406">Ion transport</keyword>
<feature type="region of interest" description="Disordered" evidence="10">
    <location>
        <begin position="278"/>
        <end position="312"/>
    </location>
</feature>
<evidence type="ECO:0000313" key="12">
    <source>
        <dbReference type="Proteomes" id="UP000785679"/>
    </source>
</evidence>
<comment type="subcellular location">
    <subcellularLocation>
        <location evidence="1">Endomembrane system</location>
    </subcellularLocation>
</comment>
<reference evidence="11" key="1">
    <citation type="submission" date="2019-06" db="EMBL/GenBank/DDBJ databases">
        <authorList>
            <person name="Zheng W."/>
        </authorList>
    </citation>
    <scope>NUCLEOTIDE SEQUENCE</scope>
    <source>
        <strain evidence="11">QDHG01</strain>
    </source>
</reference>
<keyword evidence="12" id="KW-1185">Reference proteome</keyword>
<evidence type="ECO:0000256" key="7">
    <source>
        <dbReference type="ARBA" id="ARBA00023136"/>
    </source>
</evidence>
<keyword evidence="5" id="KW-1133">Transmembrane helix</keyword>
<keyword evidence="7" id="KW-0472">Membrane</keyword>
<dbReference type="PANTHER" id="PTHR10125:SF31">
    <property type="entry name" value="P2X RECEPTOR E"/>
    <property type="match status" value="1"/>
</dbReference>
<dbReference type="Pfam" id="PF00864">
    <property type="entry name" value="P2X_receptor"/>
    <property type="match status" value="1"/>
</dbReference>